<reference evidence="3" key="1">
    <citation type="submission" date="2021-06" db="EMBL/GenBank/DDBJ databases">
        <authorList>
            <person name="Kallberg Y."/>
            <person name="Tangrot J."/>
            <person name="Rosling A."/>
        </authorList>
    </citation>
    <scope>NUCLEOTIDE SEQUENCE</scope>
    <source>
        <strain evidence="3">MT106</strain>
    </source>
</reference>
<dbReference type="Gene3D" id="1.10.357.40">
    <property type="entry name" value="YbiA-like"/>
    <property type="match status" value="1"/>
</dbReference>
<dbReference type="InterPro" id="IPR037238">
    <property type="entry name" value="YbiA-like_sf"/>
</dbReference>
<dbReference type="InterPro" id="IPR012816">
    <property type="entry name" value="NADAR"/>
</dbReference>
<organism evidence="3 4">
    <name type="scientific">Ambispora gerdemannii</name>
    <dbReference type="NCBI Taxonomy" id="144530"/>
    <lineage>
        <taxon>Eukaryota</taxon>
        <taxon>Fungi</taxon>
        <taxon>Fungi incertae sedis</taxon>
        <taxon>Mucoromycota</taxon>
        <taxon>Glomeromycotina</taxon>
        <taxon>Glomeromycetes</taxon>
        <taxon>Archaeosporales</taxon>
        <taxon>Ambisporaceae</taxon>
        <taxon>Ambispora</taxon>
    </lineage>
</organism>
<dbReference type="AlphaFoldDB" id="A0A9N9AMU3"/>
<feature type="compositionally biased region" description="Low complexity" evidence="1">
    <location>
        <begin position="158"/>
        <end position="168"/>
    </location>
</feature>
<keyword evidence="4" id="KW-1185">Reference proteome</keyword>
<feature type="compositionally biased region" description="Polar residues" evidence="1">
    <location>
        <begin position="110"/>
        <end position="124"/>
    </location>
</feature>
<dbReference type="OrthoDB" id="206452at2759"/>
<evidence type="ECO:0000313" key="4">
    <source>
        <dbReference type="Proteomes" id="UP000789831"/>
    </source>
</evidence>
<sequence>MTNVTDSDDSNLSSLTNSPSDGQSTNKTLDQDPSYEDHLSRKYNNPMTTVVIPSATIYSTKKPGWGEARYYQTGNQQSLSSVSQENQQPPNTKNINTPIQQAPSPPLAHDSNTPRANSAQSTPRNEMDSYNDHKRGNGDDSEREKPMSNKQQRKKRQQQQLQQLNQNRESTSSTTFMEQRDKGFANNPLQASLPKINDPSPQNELNTKRSFAGKIEENPSPQTEINTTNFLEKPFPQNNISNDKKKSGMQQVVTEPYHYVPELTNNKKTDPLLFYQQPKKIHSVALFIYFNVDYAGYTRILPTKRGFTQYGFTRLIKSFEYKTRTNAANAIIAAKEFTLECAINCWRNNKNLTLFCAAQEYAYTDCEFVKSIREVCDNETLDVIVIRPNLPPYSIYYMCEPLDRAGATSVVYSRDELVANSILHILEASTKKLASDMHKVDFYNKDEPYYEFTNFYRAKVTIDTHTWPTTEHYFQAQKFESQYIQKRIRDANTARDAFSIARSRDYDKRANWESRVPPRGFIFKEEVMERAQLCKYSQNPSLKYKLLSTATADLYEHTSNDTYWGDGGNDRKGLNRLGYTLAKVRSQLMCEEIHALACKYQCPMQKMWIVPELCKMDSVDNDDDLYIDMINNEDPQFRSKQ</sequence>
<feature type="region of interest" description="Disordered" evidence="1">
    <location>
        <begin position="1"/>
        <end position="176"/>
    </location>
</feature>
<evidence type="ECO:0000259" key="2">
    <source>
        <dbReference type="Pfam" id="PF08719"/>
    </source>
</evidence>
<dbReference type="NCBIfam" id="TIGR02464">
    <property type="entry name" value="ribofla_fusion"/>
    <property type="match status" value="1"/>
</dbReference>
<feature type="compositionally biased region" description="Basic and acidic residues" evidence="1">
    <location>
        <begin position="125"/>
        <end position="147"/>
    </location>
</feature>
<evidence type="ECO:0000256" key="1">
    <source>
        <dbReference type="SAM" id="MobiDB-lite"/>
    </source>
</evidence>
<protein>
    <submittedName>
        <fullName evidence="3">6242_t:CDS:1</fullName>
    </submittedName>
</protein>
<evidence type="ECO:0000313" key="3">
    <source>
        <dbReference type="EMBL" id="CAG8536285.1"/>
    </source>
</evidence>
<dbReference type="Pfam" id="PF08719">
    <property type="entry name" value="NADAR"/>
    <property type="match status" value="1"/>
</dbReference>
<dbReference type="CDD" id="cd15457">
    <property type="entry name" value="NADAR"/>
    <property type="match status" value="1"/>
</dbReference>
<feature type="compositionally biased region" description="Low complexity" evidence="1">
    <location>
        <begin position="10"/>
        <end position="21"/>
    </location>
</feature>
<dbReference type="EMBL" id="CAJVPL010000870">
    <property type="protein sequence ID" value="CAG8536285.1"/>
    <property type="molecule type" value="Genomic_DNA"/>
</dbReference>
<dbReference type="Proteomes" id="UP000789831">
    <property type="component" value="Unassembled WGS sequence"/>
</dbReference>
<proteinExistence type="predicted"/>
<feature type="domain" description="NADAR" evidence="2">
    <location>
        <begin position="442"/>
        <end position="588"/>
    </location>
</feature>
<comment type="caution">
    <text evidence="3">The sequence shown here is derived from an EMBL/GenBank/DDBJ whole genome shotgun (WGS) entry which is preliminary data.</text>
</comment>
<gene>
    <name evidence="3" type="ORF">AGERDE_LOCUS5960</name>
</gene>
<dbReference type="SUPFAM" id="SSF143990">
    <property type="entry name" value="YbiA-like"/>
    <property type="match status" value="1"/>
</dbReference>
<name>A0A9N9AMU3_9GLOM</name>
<accession>A0A9N9AMU3</accession>
<feature type="compositionally biased region" description="Polar residues" evidence="1">
    <location>
        <begin position="72"/>
        <end position="102"/>
    </location>
</feature>